<dbReference type="PATRIC" id="fig|702453.3.peg.302"/>
<reference evidence="2" key="1">
    <citation type="journal article" date="2010" name="Microbiol. Resour. Announc.">
        <title>Comparative genomics of the bacterial genus Listeria: Genome evolution is characterized by limited gene acquisition and limited gene loss.</title>
        <authorList>
            <person name="den Bakker H.C."/>
            <person name="Cummings C.A."/>
            <person name="Ferreira V."/>
            <person name="Vatta P."/>
            <person name="Orsi R.H."/>
            <person name="Degoricija L."/>
            <person name="Barker M."/>
            <person name="Petrauskene O."/>
            <person name="Furtado M.R."/>
            <person name="Wiedmann M."/>
        </authorList>
    </citation>
    <scope>NUCLEOTIDE SEQUENCE [LARGE SCALE GENOMIC DNA]</scope>
    <source>
        <strain evidence="2">FSL N1-067</strain>
    </source>
</reference>
<dbReference type="HOGENOM" id="CLU_3253635_0_0_9"/>
<evidence type="ECO:0000313" key="2">
    <source>
        <dbReference type="EMBL" id="EFS01399.1"/>
    </source>
</evidence>
<evidence type="ECO:0000256" key="1">
    <source>
        <dbReference type="SAM" id="MobiDB-lite"/>
    </source>
</evidence>
<protein>
    <submittedName>
        <fullName evidence="2">Uncharacterized protein</fullName>
    </submittedName>
</protein>
<gene>
    <name evidence="2" type="ORF">NT03LS_0391</name>
</gene>
<accession>E3ZLU9</accession>
<name>E3ZLU9_LISSE</name>
<comment type="caution">
    <text evidence="2">The sequence shown here is derived from an EMBL/GenBank/DDBJ whole genome shotgun (WGS) entry which is preliminary data.</text>
</comment>
<sequence>MFTVFSCLQAENQGKNSMDDTERRRGNGATKKAANFKRYDQH</sequence>
<dbReference type="Proteomes" id="UP000004302">
    <property type="component" value="Chromosome"/>
</dbReference>
<dbReference type="EMBL" id="ADXJ01000164">
    <property type="protein sequence ID" value="EFS01399.1"/>
    <property type="molecule type" value="Genomic_DNA"/>
</dbReference>
<organism evidence="2">
    <name type="scientific">Listeria seeligeri FSL N1-067</name>
    <dbReference type="NCBI Taxonomy" id="702453"/>
    <lineage>
        <taxon>Bacteria</taxon>
        <taxon>Bacillati</taxon>
        <taxon>Bacillota</taxon>
        <taxon>Bacilli</taxon>
        <taxon>Bacillales</taxon>
        <taxon>Listeriaceae</taxon>
        <taxon>Listeria</taxon>
    </lineage>
</organism>
<proteinExistence type="predicted"/>
<feature type="region of interest" description="Disordered" evidence="1">
    <location>
        <begin position="12"/>
        <end position="42"/>
    </location>
</feature>
<dbReference type="AlphaFoldDB" id="E3ZLU9"/>